<organism evidence="1">
    <name type="scientific">Rhizophora mucronata</name>
    <name type="common">Asiatic mangrove</name>
    <dbReference type="NCBI Taxonomy" id="61149"/>
    <lineage>
        <taxon>Eukaryota</taxon>
        <taxon>Viridiplantae</taxon>
        <taxon>Streptophyta</taxon>
        <taxon>Embryophyta</taxon>
        <taxon>Tracheophyta</taxon>
        <taxon>Spermatophyta</taxon>
        <taxon>Magnoliopsida</taxon>
        <taxon>eudicotyledons</taxon>
        <taxon>Gunneridae</taxon>
        <taxon>Pentapetalae</taxon>
        <taxon>rosids</taxon>
        <taxon>fabids</taxon>
        <taxon>Malpighiales</taxon>
        <taxon>Rhizophoraceae</taxon>
        <taxon>Rhizophora</taxon>
    </lineage>
</organism>
<name>A0A2P2P3S9_RHIMU</name>
<evidence type="ECO:0000313" key="1">
    <source>
        <dbReference type="EMBL" id="MBX49303.1"/>
    </source>
</evidence>
<protein>
    <submittedName>
        <fullName evidence="1">Uncharacterized protein</fullName>
    </submittedName>
</protein>
<dbReference type="AlphaFoldDB" id="A0A2P2P3S9"/>
<dbReference type="EMBL" id="GGEC01068819">
    <property type="protein sequence ID" value="MBX49303.1"/>
    <property type="molecule type" value="Transcribed_RNA"/>
</dbReference>
<accession>A0A2P2P3S9</accession>
<sequence length="65" mass="7306">MVFIMAAKDEIADLASSSGSFARWSCHAWSRAWIGGFWTLGGDDIFSFKLLSMGIKFNFNQLLRV</sequence>
<reference evidence="1" key="1">
    <citation type="submission" date="2018-02" db="EMBL/GenBank/DDBJ databases">
        <title>Rhizophora mucronata_Transcriptome.</title>
        <authorList>
            <person name="Meera S.P."/>
            <person name="Sreeshan A."/>
            <person name="Augustine A."/>
        </authorList>
    </citation>
    <scope>NUCLEOTIDE SEQUENCE</scope>
    <source>
        <tissue evidence="1">Leaf</tissue>
    </source>
</reference>
<proteinExistence type="predicted"/>